<evidence type="ECO:0000256" key="5">
    <source>
        <dbReference type="ARBA" id="ARBA00022777"/>
    </source>
</evidence>
<dbReference type="Proteomes" id="UP000054359">
    <property type="component" value="Unassembled WGS sequence"/>
</dbReference>
<dbReference type="OrthoDB" id="6538034at2759"/>
<keyword evidence="5 9" id="KW-0418">Kinase</keyword>
<reference evidence="9 10" key="1">
    <citation type="submission" date="2013-11" db="EMBL/GenBank/DDBJ databases">
        <title>Genome sequencing of Stegodyphus mimosarum.</title>
        <authorList>
            <person name="Bechsgaard J."/>
        </authorList>
    </citation>
    <scope>NUCLEOTIDE SEQUENCE [LARGE SCALE GENOMIC DNA]</scope>
</reference>
<keyword evidence="3" id="KW-0808">Transferase</keyword>
<evidence type="ECO:0000256" key="1">
    <source>
        <dbReference type="ARBA" id="ARBA00012513"/>
    </source>
</evidence>
<gene>
    <name evidence="9" type="ORF">X975_05007</name>
</gene>
<accession>A0A087U469</accession>
<proteinExistence type="predicted"/>
<sequence length="175" mass="19709">MNVFTKLRSSKKSSKKEQTPSEIGIPFSVKHNIHVEFNQDTGEIEGLPEPWLRLLQQANISKSEQSQNPTAVLQALKYYVHSIKKKPGEVKFITTAKTADEESQEIEDSIAETDGNVPISETTMVSEFADGILEEKETDDEIDKVTTDLAYLNALEPPQVPAVLRRRPERKKLTD</sequence>
<feature type="domain" description="CRIB" evidence="8">
    <location>
        <begin position="23"/>
        <end position="58"/>
    </location>
</feature>
<keyword evidence="6" id="KW-0067">ATP-binding</keyword>
<dbReference type="GO" id="GO:0005524">
    <property type="term" value="F:ATP binding"/>
    <property type="evidence" value="ECO:0007669"/>
    <property type="project" value="UniProtKB-KW"/>
</dbReference>
<evidence type="ECO:0000256" key="6">
    <source>
        <dbReference type="ARBA" id="ARBA00022840"/>
    </source>
</evidence>
<feature type="non-terminal residue" evidence="9">
    <location>
        <position position="175"/>
    </location>
</feature>
<evidence type="ECO:0000256" key="4">
    <source>
        <dbReference type="ARBA" id="ARBA00022741"/>
    </source>
</evidence>
<keyword evidence="2" id="KW-0723">Serine/threonine-protein kinase</keyword>
<dbReference type="SMART" id="SM00285">
    <property type="entry name" value="PBD"/>
    <property type="match status" value="1"/>
</dbReference>
<evidence type="ECO:0000256" key="2">
    <source>
        <dbReference type="ARBA" id="ARBA00022527"/>
    </source>
</evidence>
<dbReference type="Pfam" id="PF00786">
    <property type="entry name" value="PBD"/>
    <property type="match status" value="1"/>
</dbReference>
<keyword evidence="10" id="KW-1185">Reference proteome</keyword>
<dbReference type="EC" id="2.7.11.1" evidence="1"/>
<dbReference type="Gene3D" id="3.90.810.10">
    <property type="entry name" value="CRIB domain"/>
    <property type="match status" value="1"/>
</dbReference>
<evidence type="ECO:0000256" key="7">
    <source>
        <dbReference type="SAM" id="MobiDB-lite"/>
    </source>
</evidence>
<dbReference type="CDD" id="cd01093">
    <property type="entry name" value="CRIB_PAK_like"/>
    <property type="match status" value="1"/>
</dbReference>
<dbReference type="STRING" id="407821.A0A087U469"/>
<dbReference type="InterPro" id="IPR000095">
    <property type="entry name" value="CRIB_dom"/>
</dbReference>
<evidence type="ECO:0000256" key="3">
    <source>
        <dbReference type="ARBA" id="ARBA00022679"/>
    </source>
</evidence>
<dbReference type="InterPro" id="IPR033923">
    <property type="entry name" value="PAK_BD"/>
</dbReference>
<dbReference type="InterPro" id="IPR036936">
    <property type="entry name" value="CRIB_dom_sf"/>
</dbReference>
<evidence type="ECO:0000313" key="10">
    <source>
        <dbReference type="Proteomes" id="UP000054359"/>
    </source>
</evidence>
<dbReference type="OMA" id="DERDNAC"/>
<dbReference type="GO" id="GO:0004674">
    <property type="term" value="F:protein serine/threonine kinase activity"/>
    <property type="evidence" value="ECO:0007669"/>
    <property type="project" value="UniProtKB-KW"/>
</dbReference>
<feature type="region of interest" description="Disordered" evidence="7">
    <location>
        <begin position="1"/>
        <end position="23"/>
    </location>
</feature>
<dbReference type="AlphaFoldDB" id="A0A087U469"/>
<protein>
    <recommendedName>
        <fullName evidence="1">non-specific serine/threonine protein kinase</fullName>
        <ecNumber evidence="1">2.7.11.1</ecNumber>
    </recommendedName>
</protein>
<evidence type="ECO:0000313" key="9">
    <source>
        <dbReference type="EMBL" id="KFM72158.1"/>
    </source>
</evidence>
<organism evidence="9 10">
    <name type="scientific">Stegodyphus mimosarum</name>
    <name type="common">African social velvet spider</name>
    <dbReference type="NCBI Taxonomy" id="407821"/>
    <lineage>
        <taxon>Eukaryota</taxon>
        <taxon>Metazoa</taxon>
        <taxon>Ecdysozoa</taxon>
        <taxon>Arthropoda</taxon>
        <taxon>Chelicerata</taxon>
        <taxon>Arachnida</taxon>
        <taxon>Araneae</taxon>
        <taxon>Araneomorphae</taxon>
        <taxon>Entelegynae</taxon>
        <taxon>Eresoidea</taxon>
        <taxon>Eresidae</taxon>
        <taxon>Stegodyphus</taxon>
    </lineage>
</organism>
<name>A0A087U469_STEMI</name>
<keyword evidence="4" id="KW-0547">Nucleotide-binding</keyword>
<dbReference type="EMBL" id="KK118070">
    <property type="protein sequence ID" value="KFM72158.1"/>
    <property type="molecule type" value="Genomic_DNA"/>
</dbReference>
<evidence type="ECO:0000259" key="8">
    <source>
        <dbReference type="SMART" id="SM00285"/>
    </source>
</evidence>